<protein>
    <submittedName>
        <fullName evidence="2">VOC family protein</fullName>
    </submittedName>
</protein>
<dbReference type="InterPro" id="IPR037523">
    <property type="entry name" value="VOC_core"/>
</dbReference>
<reference evidence="2 3" key="1">
    <citation type="submission" date="2020-04" db="EMBL/GenBank/DDBJ databases">
        <title>MicrobeNet Type strains.</title>
        <authorList>
            <person name="Nicholson A.C."/>
        </authorList>
    </citation>
    <scope>NUCLEOTIDE SEQUENCE [LARGE SCALE GENOMIC DNA]</scope>
    <source>
        <strain evidence="2 3">ATCC BAA-788</strain>
    </source>
</reference>
<dbReference type="InterPro" id="IPR029068">
    <property type="entry name" value="Glyas_Bleomycin-R_OHBP_Dase"/>
</dbReference>
<organism evidence="2 3">
    <name type="scientific">Cellulomonas denverensis</name>
    <dbReference type="NCBI Taxonomy" id="264297"/>
    <lineage>
        <taxon>Bacteria</taxon>
        <taxon>Bacillati</taxon>
        <taxon>Actinomycetota</taxon>
        <taxon>Actinomycetes</taxon>
        <taxon>Micrococcales</taxon>
        <taxon>Cellulomonadaceae</taxon>
        <taxon>Cellulomonas</taxon>
    </lineage>
</organism>
<dbReference type="PANTHER" id="PTHR35908">
    <property type="entry name" value="HYPOTHETICAL FUSION PROTEIN"/>
    <property type="match status" value="1"/>
</dbReference>
<dbReference type="PROSITE" id="PS51819">
    <property type="entry name" value="VOC"/>
    <property type="match status" value="1"/>
</dbReference>
<evidence type="ECO:0000259" key="1">
    <source>
        <dbReference type="PROSITE" id="PS51819"/>
    </source>
</evidence>
<gene>
    <name evidence="2" type="ORF">HGA03_13630</name>
</gene>
<dbReference type="SUPFAM" id="SSF54593">
    <property type="entry name" value="Glyoxalase/Bleomycin resistance protein/Dihydroxybiphenyl dioxygenase"/>
    <property type="match status" value="1"/>
</dbReference>
<comment type="caution">
    <text evidence="2">The sequence shown here is derived from an EMBL/GenBank/DDBJ whole genome shotgun (WGS) entry which is preliminary data.</text>
</comment>
<evidence type="ECO:0000313" key="2">
    <source>
        <dbReference type="EMBL" id="NKY23708.1"/>
    </source>
</evidence>
<dbReference type="RefSeq" id="WP_168630843.1">
    <property type="nucleotide sequence ID" value="NZ_BONL01000028.1"/>
</dbReference>
<dbReference type="AlphaFoldDB" id="A0A7X6QZZ2"/>
<dbReference type="Gene3D" id="3.10.180.10">
    <property type="entry name" value="2,3-Dihydroxybiphenyl 1,2-Dioxygenase, domain 1"/>
    <property type="match status" value="1"/>
</dbReference>
<proteinExistence type="predicted"/>
<name>A0A7X6QZZ2_9CELL</name>
<dbReference type="Proteomes" id="UP000581206">
    <property type="component" value="Unassembled WGS sequence"/>
</dbReference>
<accession>A0A7X6QZZ2</accession>
<sequence length="123" mass="12882">MTISVGMITFDAADATALAQWWAARLGTEASDQSGGEGWFLTVEAPGGTTLGFQRVPDPTPGKNRLHLDITVPDREAAAAEMIAAGATLVATRDLKEMGADFTWTVLADPEGNQFCLAAEEGA</sequence>
<evidence type="ECO:0000313" key="3">
    <source>
        <dbReference type="Proteomes" id="UP000581206"/>
    </source>
</evidence>
<dbReference type="CDD" id="cd06587">
    <property type="entry name" value="VOC"/>
    <property type="match status" value="1"/>
</dbReference>
<dbReference type="InterPro" id="IPR041581">
    <property type="entry name" value="Glyoxalase_6"/>
</dbReference>
<dbReference type="Pfam" id="PF18029">
    <property type="entry name" value="Glyoxalase_6"/>
    <property type="match status" value="1"/>
</dbReference>
<keyword evidence="3" id="KW-1185">Reference proteome</keyword>
<dbReference type="EMBL" id="JAAXOX010000008">
    <property type="protein sequence ID" value="NKY23708.1"/>
    <property type="molecule type" value="Genomic_DNA"/>
</dbReference>
<feature type="domain" description="VOC" evidence="1">
    <location>
        <begin position="4"/>
        <end position="120"/>
    </location>
</feature>
<dbReference type="PANTHER" id="PTHR35908:SF1">
    <property type="entry name" value="CONSERVED PROTEIN"/>
    <property type="match status" value="1"/>
</dbReference>